<evidence type="ECO:0000313" key="17">
    <source>
        <dbReference type="Proteomes" id="UP000029669"/>
    </source>
</evidence>
<dbReference type="PANTHER" id="PTHR30313">
    <property type="entry name" value="DNA PRIMASE"/>
    <property type="match status" value="1"/>
</dbReference>
<dbReference type="Gene3D" id="3.40.1360.10">
    <property type="match status" value="1"/>
</dbReference>
<dbReference type="InterPro" id="IPR036185">
    <property type="entry name" value="DNA_heli_DnaB-like_N_sf"/>
</dbReference>
<keyword evidence="2 12" id="KW-0639">Primosome</keyword>
<keyword evidence="8 12" id="KW-0862">Zinc</keyword>
<dbReference type="InterPro" id="IPR002694">
    <property type="entry name" value="Znf_CHC2"/>
</dbReference>
<dbReference type="EMBL" id="CP009170">
    <property type="protein sequence ID" value="AIS52781.1"/>
    <property type="molecule type" value="Genomic_DNA"/>
</dbReference>
<keyword evidence="7 12" id="KW-0863">Zinc-finger</keyword>
<dbReference type="STRING" id="2325.TKV_c16270"/>
<dbReference type="FunFam" id="3.90.980.10:FF:000001">
    <property type="entry name" value="DNA primase"/>
    <property type="match status" value="1"/>
</dbReference>
<dbReference type="eggNOG" id="COG0358">
    <property type="taxonomic scope" value="Bacteria"/>
</dbReference>
<evidence type="ECO:0000256" key="8">
    <source>
        <dbReference type="ARBA" id="ARBA00022833"/>
    </source>
</evidence>
<evidence type="ECO:0000256" key="4">
    <source>
        <dbReference type="ARBA" id="ARBA00022695"/>
    </source>
</evidence>
<feature type="zinc finger region" description="CHC2-type" evidence="12 14">
    <location>
        <begin position="38"/>
        <end position="62"/>
    </location>
</feature>
<comment type="subunit">
    <text evidence="12">Monomer. Interacts with DnaB.</text>
</comment>
<dbReference type="Gene3D" id="1.10.860.10">
    <property type="entry name" value="DNAb Helicase, Chain A"/>
    <property type="match status" value="1"/>
</dbReference>
<evidence type="ECO:0000256" key="3">
    <source>
        <dbReference type="ARBA" id="ARBA00022679"/>
    </source>
</evidence>
<evidence type="ECO:0000256" key="5">
    <source>
        <dbReference type="ARBA" id="ARBA00022705"/>
    </source>
</evidence>
<keyword evidence="11 12" id="KW-0804">Transcription</keyword>
<dbReference type="GO" id="GO:0005737">
    <property type="term" value="C:cytoplasm"/>
    <property type="evidence" value="ECO:0007669"/>
    <property type="project" value="TreeGrafter"/>
</dbReference>
<evidence type="ECO:0000259" key="15">
    <source>
        <dbReference type="PROSITE" id="PS50880"/>
    </source>
</evidence>
<comment type="function">
    <text evidence="12 13">RNA polymerase that catalyzes the synthesis of short RNA molecules used as primers for DNA polymerase during DNA replication.</text>
</comment>
<comment type="domain">
    <text evidence="12">Contains an N-terminal zinc-binding domain, a central core domain that contains the primase activity, and a C-terminal DnaB-binding domain.</text>
</comment>
<evidence type="ECO:0000313" key="16">
    <source>
        <dbReference type="EMBL" id="AIS52781.1"/>
    </source>
</evidence>
<keyword evidence="10 12" id="KW-0238">DNA-binding</keyword>
<comment type="catalytic activity">
    <reaction evidence="12">
        <text>ssDNA + n NTP = ssDNA/pppN(pN)n-1 hybrid + (n-1) diphosphate.</text>
        <dbReference type="EC" id="2.7.7.101"/>
    </reaction>
</comment>
<evidence type="ECO:0000256" key="14">
    <source>
        <dbReference type="PIRSR" id="PIRSR002811-1"/>
    </source>
</evidence>
<dbReference type="InterPro" id="IPR013264">
    <property type="entry name" value="DNAG_N"/>
</dbReference>
<evidence type="ECO:0000256" key="12">
    <source>
        <dbReference type="HAMAP-Rule" id="MF_00974"/>
    </source>
</evidence>
<evidence type="ECO:0000256" key="7">
    <source>
        <dbReference type="ARBA" id="ARBA00022771"/>
    </source>
</evidence>
<dbReference type="Gene3D" id="3.90.580.10">
    <property type="entry name" value="Zinc finger, CHC2-type domain"/>
    <property type="match status" value="1"/>
</dbReference>
<dbReference type="InterPro" id="IPR034151">
    <property type="entry name" value="TOPRIM_DnaG_bac"/>
</dbReference>
<dbReference type="EC" id="2.7.7.101" evidence="12"/>
<dbReference type="GO" id="GO:0003678">
    <property type="term" value="F:DNA helicase activity"/>
    <property type="evidence" value="ECO:0007669"/>
    <property type="project" value="InterPro"/>
</dbReference>
<gene>
    <name evidence="12 16" type="primary">dnaG</name>
    <name evidence="16" type="ORF">TKV_c16270</name>
</gene>
<dbReference type="Pfam" id="PF01807">
    <property type="entry name" value="Zn_ribbon_DnaG"/>
    <property type="match status" value="1"/>
</dbReference>
<evidence type="ECO:0000256" key="1">
    <source>
        <dbReference type="ARBA" id="ARBA00022478"/>
    </source>
</evidence>
<dbReference type="GO" id="GO:0006269">
    <property type="term" value="P:DNA replication, synthesis of primer"/>
    <property type="evidence" value="ECO:0007669"/>
    <property type="project" value="UniProtKB-UniRule"/>
</dbReference>
<dbReference type="InterPro" id="IPR016136">
    <property type="entry name" value="DNA_helicase_N/primase_C"/>
</dbReference>
<evidence type="ECO:0000256" key="13">
    <source>
        <dbReference type="PIRNR" id="PIRNR002811"/>
    </source>
</evidence>
<keyword evidence="4 12" id="KW-0548">Nucleotidyltransferase</keyword>
<dbReference type="SUPFAM" id="SSF57783">
    <property type="entry name" value="Zinc beta-ribbon"/>
    <property type="match status" value="1"/>
</dbReference>
<accession>A0A097ASI0</accession>
<evidence type="ECO:0000256" key="2">
    <source>
        <dbReference type="ARBA" id="ARBA00022515"/>
    </source>
</evidence>
<dbReference type="OrthoDB" id="9803773at2"/>
<dbReference type="RefSeq" id="WP_049685477.1">
    <property type="nucleotide sequence ID" value="NZ_CP009170.1"/>
</dbReference>
<evidence type="ECO:0000256" key="9">
    <source>
        <dbReference type="ARBA" id="ARBA00022842"/>
    </source>
</evidence>
<dbReference type="SUPFAM" id="SSF48024">
    <property type="entry name" value="N-terminal domain of DnaB helicase"/>
    <property type="match status" value="1"/>
</dbReference>
<dbReference type="NCBIfam" id="TIGR01391">
    <property type="entry name" value="dnaG"/>
    <property type="match status" value="1"/>
</dbReference>
<dbReference type="GO" id="GO:0000428">
    <property type="term" value="C:DNA-directed RNA polymerase complex"/>
    <property type="evidence" value="ECO:0007669"/>
    <property type="project" value="UniProtKB-KW"/>
</dbReference>
<sequence>MAYSREMIERVIEENDIVDVVSEYVELKKSGREFKGLCPFHREKTPSFSVSPEKQVYHCFGCNASGNVVTFVMNVENLTFKEAIEFLAERAGITLTETYLTEAEYRKKKLIDEIYKVNKLAAMYFYNKLFSEEGRQALAYIKKRGLTESTIKKFGLGYSPSQGDSLLKFLKEKGYSEDFLVKAGLLSKKNNSYYDRFRNRIMFPIIDVKGNVIGFGGRSIADTLPKYLNTPETEVFKKRKTLFAINFAKKSQQDKFIIVEGYMDAISLYQAGIDYVVASLGTALTLDQAKLIKKYKKNVIIAYDSDEAGINATLRGLDILDELNLNIKVLSIPQGKDPDEFIKKEGVEVFTQLIEKADSLIEYKSKIYKKNLNMDSPQDRILYIKKIARDIAKISDEVKKEVYISVAAKIAQIPEDAVRTEISRFVNSKIEKNQKNMYMAGKIRHNIYSSSKISPEKYLIALLLYDNGIYPKIKGRIDSDMFENVKLKPIFDEIIKRLEDGKKTDVNDIVYLLEEETLISEFTDIIRIFYASDDITEQVVNDTINKIIFNNLIKKREKIKEEINKAHIAGNIDAERQLLIELQNCEKEMLKIKNG</sequence>
<comment type="similarity">
    <text evidence="12 13">Belongs to the DnaG primase family.</text>
</comment>
<dbReference type="InterPro" id="IPR019475">
    <property type="entry name" value="DNA_primase_DnaB-bd"/>
</dbReference>
<dbReference type="KEGG" id="tki:TKV_c16270"/>
<dbReference type="PIRSF" id="PIRSF002811">
    <property type="entry name" value="DnaG"/>
    <property type="match status" value="1"/>
</dbReference>
<dbReference type="PROSITE" id="PS50880">
    <property type="entry name" value="TOPRIM"/>
    <property type="match status" value="1"/>
</dbReference>
<proteinExistence type="inferred from homology"/>
<organism evidence="16 17">
    <name type="scientific">Thermoanaerobacter kivui</name>
    <name type="common">Acetogenium kivui</name>
    <dbReference type="NCBI Taxonomy" id="2325"/>
    <lineage>
        <taxon>Bacteria</taxon>
        <taxon>Bacillati</taxon>
        <taxon>Bacillota</taxon>
        <taxon>Clostridia</taxon>
        <taxon>Thermoanaerobacterales</taxon>
        <taxon>Thermoanaerobacteraceae</taxon>
        <taxon>Thermoanaerobacter</taxon>
    </lineage>
</organism>
<dbReference type="Gene3D" id="3.90.980.10">
    <property type="entry name" value="DNA primase, catalytic core, N-terminal domain"/>
    <property type="match status" value="1"/>
</dbReference>
<protein>
    <recommendedName>
        <fullName evidence="12 13">DNA primase</fullName>
        <ecNumber evidence="12">2.7.7.101</ecNumber>
    </recommendedName>
</protein>
<dbReference type="GO" id="GO:0003677">
    <property type="term" value="F:DNA binding"/>
    <property type="evidence" value="ECO:0007669"/>
    <property type="project" value="UniProtKB-KW"/>
</dbReference>
<dbReference type="InterPro" id="IPR050219">
    <property type="entry name" value="DnaG_primase"/>
</dbReference>
<dbReference type="FunFam" id="3.40.1360.10:FF:000002">
    <property type="entry name" value="DNA primase"/>
    <property type="match status" value="1"/>
</dbReference>
<evidence type="ECO:0000256" key="11">
    <source>
        <dbReference type="ARBA" id="ARBA00023163"/>
    </source>
</evidence>
<dbReference type="CDD" id="cd03364">
    <property type="entry name" value="TOPRIM_DnaG_primases"/>
    <property type="match status" value="1"/>
</dbReference>
<dbReference type="SMART" id="SM00400">
    <property type="entry name" value="ZnF_CHCC"/>
    <property type="match status" value="1"/>
</dbReference>
<dbReference type="GO" id="GO:0008270">
    <property type="term" value="F:zinc ion binding"/>
    <property type="evidence" value="ECO:0007669"/>
    <property type="project" value="UniProtKB-UniRule"/>
</dbReference>
<dbReference type="SMART" id="SM00493">
    <property type="entry name" value="TOPRIM"/>
    <property type="match status" value="1"/>
</dbReference>
<dbReference type="InterPro" id="IPR006295">
    <property type="entry name" value="DNA_primase_DnaG"/>
</dbReference>
<dbReference type="Pfam" id="PF10410">
    <property type="entry name" value="DnaB_bind"/>
    <property type="match status" value="1"/>
</dbReference>
<dbReference type="SUPFAM" id="SSF56731">
    <property type="entry name" value="DNA primase core"/>
    <property type="match status" value="1"/>
</dbReference>
<evidence type="ECO:0000256" key="10">
    <source>
        <dbReference type="ARBA" id="ARBA00023125"/>
    </source>
</evidence>
<evidence type="ECO:0000256" key="6">
    <source>
        <dbReference type="ARBA" id="ARBA00022723"/>
    </source>
</evidence>
<dbReference type="InterPro" id="IPR037068">
    <property type="entry name" value="DNA_primase_core_N_sf"/>
</dbReference>
<dbReference type="FunFam" id="3.90.580.10:FF:000001">
    <property type="entry name" value="DNA primase"/>
    <property type="match status" value="1"/>
</dbReference>
<name>A0A097ASI0_THEKI</name>
<comment type="cofactor">
    <cofactor evidence="12 13 14">
        <name>Zn(2+)</name>
        <dbReference type="ChEBI" id="CHEBI:29105"/>
    </cofactor>
    <text evidence="12 13 14">Binds 1 zinc ion per monomer.</text>
</comment>
<dbReference type="GO" id="GO:0005524">
    <property type="term" value="F:ATP binding"/>
    <property type="evidence" value="ECO:0007669"/>
    <property type="project" value="InterPro"/>
</dbReference>
<keyword evidence="1 12" id="KW-0240">DNA-directed RNA polymerase</keyword>
<dbReference type="InterPro" id="IPR036977">
    <property type="entry name" value="DNA_primase_Znf_CHC2"/>
</dbReference>
<dbReference type="GO" id="GO:1990077">
    <property type="term" value="C:primosome complex"/>
    <property type="evidence" value="ECO:0007669"/>
    <property type="project" value="UniProtKB-KW"/>
</dbReference>
<dbReference type="InterPro" id="IPR006171">
    <property type="entry name" value="TOPRIM_dom"/>
</dbReference>
<dbReference type="Proteomes" id="UP000029669">
    <property type="component" value="Chromosome"/>
</dbReference>
<dbReference type="GO" id="GO:0003899">
    <property type="term" value="F:DNA-directed RNA polymerase activity"/>
    <property type="evidence" value="ECO:0007669"/>
    <property type="project" value="UniProtKB-UniRule"/>
</dbReference>
<dbReference type="Pfam" id="PF13155">
    <property type="entry name" value="Toprim_2"/>
    <property type="match status" value="1"/>
</dbReference>
<reference evidence="17" key="1">
    <citation type="journal article" date="2015" name="Genome Announc.">
        <title>Whole-Genome Sequences of 80 Environmental and Clinical Isolates of Burkholderia pseudomallei.</title>
        <authorList>
            <person name="Johnson S.L."/>
            <person name="Baker A.L."/>
            <person name="Chain P.S."/>
            <person name="Currie B.J."/>
            <person name="Daligault H.E."/>
            <person name="Davenport K.W."/>
            <person name="Davis C.B."/>
            <person name="Inglis T.J."/>
            <person name="Kaestli M."/>
            <person name="Koren S."/>
            <person name="Mayo M."/>
            <person name="Merritt A.J."/>
            <person name="Price E.P."/>
            <person name="Sarovich D.S."/>
            <person name="Warner J."/>
            <person name="Rosovitz M.J."/>
        </authorList>
    </citation>
    <scope>NUCLEOTIDE SEQUENCE [LARGE SCALE GENOMIC DNA]</scope>
    <source>
        <strain evidence="17">DSM 2030</strain>
    </source>
</reference>
<dbReference type="HAMAP" id="MF_00974">
    <property type="entry name" value="DNA_primase_DnaG"/>
    <property type="match status" value="1"/>
</dbReference>
<keyword evidence="17" id="KW-1185">Reference proteome</keyword>
<dbReference type="AlphaFoldDB" id="A0A097ASI0"/>
<dbReference type="HOGENOM" id="CLU_013501_3_3_9"/>
<keyword evidence="5 12" id="KW-0235">DNA replication</keyword>
<dbReference type="InterPro" id="IPR030846">
    <property type="entry name" value="DnaG_bac"/>
</dbReference>
<keyword evidence="6 12" id="KW-0479">Metal-binding</keyword>
<feature type="domain" description="Toprim" evidence="15">
    <location>
        <begin position="254"/>
        <end position="335"/>
    </location>
</feature>
<dbReference type="Pfam" id="PF08275">
    <property type="entry name" value="DNAG_N"/>
    <property type="match status" value="1"/>
</dbReference>
<dbReference type="PANTHER" id="PTHR30313:SF2">
    <property type="entry name" value="DNA PRIMASE"/>
    <property type="match status" value="1"/>
</dbReference>
<keyword evidence="9" id="KW-0460">Magnesium</keyword>
<keyword evidence="3 12" id="KW-0808">Transferase</keyword>